<dbReference type="GO" id="GO:0016740">
    <property type="term" value="F:transferase activity"/>
    <property type="evidence" value="ECO:0007669"/>
    <property type="project" value="UniProtKB-KW"/>
</dbReference>
<comment type="similarity">
    <text evidence="1">Belongs to the bacterial sugar transferase family.</text>
</comment>
<name>A0ABY5VF80_9FIRM</name>
<protein>
    <submittedName>
        <fullName evidence="4">Sugar transferase</fullName>
    </submittedName>
</protein>
<reference evidence="4" key="1">
    <citation type="journal article" date="2022" name="Cell">
        <title>Design, construction, and in vivo augmentation of a complex gut microbiome.</title>
        <authorList>
            <person name="Cheng A.G."/>
            <person name="Ho P.Y."/>
            <person name="Aranda-Diaz A."/>
            <person name="Jain S."/>
            <person name="Yu F.B."/>
            <person name="Meng X."/>
            <person name="Wang M."/>
            <person name="Iakiviak M."/>
            <person name="Nagashima K."/>
            <person name="Zhao A."/>
            <person name="Murugkar P."/>
            <person name="Patil A."/>
            <person name="Atabakhsh K."/>
            <person name="Weakley A."/>
            <person name="Yan J."/>
            <person name="Brumbaugh A.R."/>
            <person name="Higginbottom S."/>
            <person name="Dimas A."/>
            <person name="Shiver A.L."/>
            <person name="Deutschbauer A."/>
            <person name="Neff N."/>
            <person name="Sonnenburg J.L."/>
            <person name="Huang K.C."/>
            <person name="Fischbach M.A."/>
        </authorList>
    </citation>
    <scope>NUCLEOTIDE SEQUENCE</scope>
    <source>
        <strain evidence="4">DSM 19829</strain>
    </source>
</reference>
<organism evidence="4 5">
    <name type="scientific">Ruminococcus gauvreauii</name>
    <dbReference type="NCBI Taxonomy" id="438033"/>
    <lineage>
        <taxon>Bacteria</taxon>
        <taxon>Bacillati</taxon>
        <taxon>Bacillota</taxon>
        <taxon>Clostridia</taxon>
        <taxon>Eubacteriales</taxon>
        <taxon>Oscillospiraceae</taxon>
        <taxon>Ruminococcus</taxon>
    </lineage>
</organism>
<dbReference type="Pfam" id="PF02397">
    <property type="entry name" value="Bac_transf"/>
    <property type="match status" value="1"/>
</dbReference>
<evidence type="ECO:0000256" key="2">
    <source>
        <dbReference type="SAM" id="Phobius"/>
    </source>
</evidence>
<evidence type="ECO:0000256" key="1">
    <source>
        <dbReference type="ARBA" id="ARBA00006464"/>
    </source>
</evidence>
<proteinExistence type="inferred from homology"/>
<dbReference type="Proteomes" id="UP001060164">
    <property type="component" value="Chromosome"/>
</dbReference>
<keyword evidence="2" id="KW-0812">Transmembrane</keyword>
<keyword evidence="2" id="KW-0472">Membrane</keyword>
<keyword evidence="4" id="KW-0808">Transferase</keyword>
<keyword evidence="2" id="KW-1133">Transmembrane helix</keyword>
<evidence type="ECO:0000313" key="5">
    <source>
        <dbReference type="Proteomes" id="UP001060164"/>
    </source>
</evidence>
<feature type="transmembrane region" description="Helical" evidence="2">
    <location>
        <begin position="7"/>
        <end position="30"/>
    </location>
</feature>
<accession>A0ABY5VF80</accession>
<dbReference type="PANTHER" id="PTHR30576">
    <property type="entry name" value="COLANIC BIOSYNTHESIS UDP-GLUCOSE LIPID CARRIER TRANSFERASE"/>
    <property type="match status" value="1"/>
</dbReference>
<gene>
    <name evidence="4" type="ORF">NQ502_16910</name>
</gene>
<dbReference type="PANTHER" id="PTHR30576:SF20">
    <property type="entry name" value="QUINOVOSAMINEPHOSPHOTRANSFERAE-RELATED"/>
    <property type="match status" value="1"/>
</dbReference>
<dbReference type="RefSeq" id="WP_028530108.1">
    <property type="nucleotide sequence ID" value="NZ_CABLBR010000043.1"/>
</dbReference>
<dbReference type="InterPro" id="IPR003362">
    <property type="entry name" value="Bact_transf"/>
</dbReference>
<evidence type="ECO:0000313" key="4">
    <source>
        <dbReference type="EMBL" id="UWP59027.1"/>
    </source>
</evidence>
<feature type="domain" description="Bacterial sugar transferase" evidence="3">
    <location>
        <begin position="2"/>
        <end position="194"/>
    </location>
</feature>
<evidence type="ECO:0000259" key="3">
    <source>
        <dbReference type="Pfam" id="PF02397"/>
    </source>
</evidence>
<keyword evidence="5" id="KW-1185">Reference proteome</keyword>
<sequence>MKRAFDLVCSLLGLIILSPVFLVLSILIVWDSPGGVFFRGPRVGLHGKEFRIFKFRSMIPECEGKGKWNVGDKDNRITKVGHFLRKSKLDELPQLINVVKGDMSLVGPRPELKYYTDMYTEEEKAILDLKPGITDWASMTNFEQFKGFTAAADPDMFYLEQVRPLKLRLQLYYRYHHGFFSDIKCILWTVYKVVTHSQKLPTEIQKIVDDYKVEKEAEQISKE</sequence>
<dbReference type="EMBL" id="CP102290">
    <property type="protein sequence ID" value="UWP59027.1"/>
    <property type="molecule type" value="Genomic_DNA"/>
</dbReference>